<dbReference type="AlphaFoldDB" id="A0A2M6IUR5"/>
<evidence type="ECO:0000313" key="15">
    <source>
        <dbReference type="Proteomes" id="UP000231056"/>
    </source>
</evidence>
<evidence type="ECO:0000256" key="1">
    <source>
        <dbReference type="ARBA" id="ARBA00004496"/>
    </source>
</evidence>
<name>A0A2M6IUR5_9BACT</name>
<evidence type="ECO:0000256" key="10">
    <source>
        <dbReference type="ARBA" id="ARBA00023204"/>
    </source>
</evidence>
<evidence type="ECO:0000256" key="11">
    <source>
        <dbReference type="ARBA" id="ARBA00038000"/>
    </source>
</evidence>
<evidence type="ECO:0000256" key="12">
    <source>
        <dbReference type="ARBA" id="ARBA00039316"/>
    </source>
</evidence>
<dbReference type="PANTHER" id="PTHR43152:SF3">
    <property type="entry name" value="UVRABC SYSTEM PROTEIN A"/>
    <property type="match status" value="1"/>
</dbReference>
<dbReference type="InterPro" id="IPR027417">
    <property type="entry name" value="P-loop_NTPase"/>
</dbReference>
<keyword evidence="6" id="KW-0228">DNA excision</keyword>
<dbReference type="SUPFAM" id="SSF52540">
    <property type="entry name" value="P-loop containing nucleoside triphosphate hydrolases"/>
    <property type="match status" value="1"/>
</dbReference>
<evidence type="ECO:0000313" key="14">
    <source>
        <dbReference type="EMBL" id="PIQ73669.1"/>
    </source>
</evidence>
<keyword evidence="7" id="KW-0067">ATP-binding</keyword>
<gene>
    <name evidence="14" type="ORF">COV58_01230</name>
</gene>
<keyword evidence="10" id="KW-0234">DNA repair</keyword>
<dbReference type="GO" id="GO:0003677">
    <property type="term" value="F:DNA binding"/>
    <property type="evidence" value="ECO:0007669"/>
    <property type="project" value="UniProtKB-KW"/>
</dbReference>
<sequence>VKKLLESLDELVIQGNTVIVIEHNIDVIKNAQWVIDMGPGGGDKGGTIVYQGELDGILEEKNSFTAQYLQGKL</sequence>
<evidence type="ECO:0000256" key="4">
    <source>
        <dbReference type="ARBA" id="ARBA00022741"/>
    </source>
</evidence>
<dbReference type="PANTHER" id="PTHR43152">
    <property type="entry name" value="UVRABC SYSTEM PROTEIN A"/>
    <property type="match status" value="1"/>
</dbReference>
<accession>A0A2M6IUR5</accession>
<keyword evidence="9" id="KW-0238">DNA-binding</keyword>
<proteinExistence type="inferred from homology"/>
<comment type="subcellular location">
    <subcellularLocation>
        <location evidence="1">Cytoplasm</location>
    </subcellularLocation>
</comment>
<dbReference type="GO" id="GO:0005737">
    <property type="term" value="C:cytoplasm"/>
    <property type="evidence" value="ECO:0007669"/>
    <property type="project" value="UniProtKB-SubCell"/>
</dbReference>
<comment type="similarity">
    <text evidence="11">Belongs to the ABC transporter superfamily. UvrA family.</text>
</comment>
<feature type="non-terminal residue" evidence="14">
    <location>
        <position position="1"/>
    </location>
</feature>
<protein>
    <recommendedName>
        <fullName evidence="12">UvrABC system protein A</fullName>
    </recommendedName>
    <alternativeName>
        <fullName evidence="13">Excinuclease ABC subunit A</fullName>
    </alternativeName>
</protein>
<evidence type="ECO:0000256" key="13">
    <source>
        <dbReference type="ARBA" id="ARBA00042156"/>
    </source>
</evidence>
<evidence type="ECO:0000256" key="8">
    <source>
        <dbReference type="ARBA" id="ARBA00022881"/>
    </source>
</evidence>
<keyword evidence="8" id="KW-0267">Excision nuclease</keyword>
<evidence type="ECO:0000256" key="5">
    <source>
        <dbReference type="ARBA" id="ARBA00022763"/>
    </source>
</evidence>
<keyword evidence="2" id="KW-0963">Cytoplasm</keyword>
<evidence type="ECO:0000256" key="2">
    <source>
        <dbReference type="ARBA" id="ARBA00022490"/>
    </source>
</evidence>
<evidence type="ECO:0000256" key="7">
    <source>
        <dbReference type="ARBA" id="ARBA00022840"/>
    </source>
</evidence>
<comment type="caution">
    <text evidence="14">The sequence shown here is derived from an EMBL/GenBank/DDBJ whole genome shotgun (WGS) entry which is preliminary data.</text>
</comment>
<evidence type="ECO:0000256" key="9">
    <source>
        <dbReference type="ARBA" id="ARBA00023125"/>
    </source>
</evidence>
<evidence type="ECO:0000256" key="3">
    <source>
        <dbReference type="ARBA" id="ARBA00022737"/>
    </source>
</evidence>
<organism evidence="14 15">
    <name type="scientific">Candidatus Roizmanbacteria bacterium CG11_big_fil_rev_8_21_14_0_20_36_8</name>
    <dbReference type="NCBI Taxonomy" id="1974856"/>
    <lineage>
        <taxon>Bacteria</taxon>
        <taxon>Candidatus Roizmaniibacteriota</taxon>
    </lineage>
</organism>
<dbReference type="GO" id="GO:0006281">
    <property type="term" value="P:DNA repair"/>
    <property type="evidence" value="ECO:0007669"/>
    <property type="project" value="UniProtKB-KW"/>
</dbReference>
<dbReference type="GO" id="GO:0005524">
    <property type="term" value="F:ATP binding"/>
    <property type="evidence" value="ECO:0007669"/>
    <property type="project" value="UniProtKB-KW"/>
</dbReference>
<evidence type="ECO:0000256" key="6">
    <source>
        <dbReference type="ARBA" id="ARBA00022769"/>
    </source>
</evidence>
<dbReference type="GO" id="GO:0004518">
    <property type="term" value="F:nuclease activity"/>
    <property type="evidence" value="ECO:0007669"/>
    <property type="project" value="UniProtKB-KW"/>
</dbReference>
<dbReference type="Proteomes" id="UP000231056">
    <property type="component" value="Unassembled WGS sequence"/>
</dbReference>
<keyword evidence="4" id="KW-0547">Nucleotide-binding</keyword>
<keyword evidence="3" id="KW-0677">Repeat</keyword>
<dbReference type="EMBL" id="PCVM01000027">
    <property type="protein sequence ID" value="PIQ73669.1"/>
    <property type="molecule type" value="Genomic_DNA"/>
</dbReference>
<dbReference type="Gene3D" id="3.40.50.300">
    <property type="entry name" value="P-loop containing nucleotide triphosphate hydrolases"/>
    <property type="match status" value="1"/>
</dbReference>
<keyword evidence="5" id="KW-0227">DNA damage</keyword>
<reference evidence="14 15" key="1">
    <citation type="submission" date="2017-09" db="EMBL/GenBank/DDBJ databases">
        <title>Depth-based differentiation of microbial function through sediment-hosted aquifers and enrichment of novel symbionts in the deep terrestrial subsurface.</title>
        <authorList>
            <person name="Probst A.J."/>
            <person name="Ladd B."/>
            <person name="Jarett J.K."/>
            <person name="Geller-Mcgrath D.E."/>
            <person name="Sieber C.M."/>
            <person name="Emerson J.B."/>
            <person name="Anantharaman K."/>
            <person name="Thomas B.C."/>
            <person name="Malmstrom R."/>
            <person name="Stieglmeier M."/>
            <person name="Klingl A."/>
            <person name="Woyke T."/>
            <person name="Ryan C.M."/>
            <person name="Banfield J.F."/>
        </authorList>
    </citation>
    <scope>NUCLEOTIDE SEQUENCE [LARGE SCALE GENOMIC DNA]</scope>
    <source>
        <strain evidence="14">CG11_big_fil_rev_8_21_14_0_20_36_8</strain>
    </source>
</reference>